<protein>
    <recommendedName>
        <fullName evidence="3">Xaa-Pro dipeptidyl-peptidase C-terminal domain-containing protein</fullName>
    </recommendedName>
</protein>
<accession>A0A9Q0AJB5</accession>
<evidence type="ECO:0000313" key="4">
    <source>
        <dbReference type="EMBL" id="KAI1853814.1"/>
    </source>
</evidence>
<dbReference type="AlphaFoldDB" id="A0A9Q0AJB5"/>
<dbReference type="InterPro" id="IPR008979">
    <property type="entry name" value="Galactose-bd-like_sf"/>
</dbReference>
<name>A0A9Q0AJB5_9PEZI</name>
<dbReference type="PANTHER" id="PTHR43056">
    <property type="entry name" value="PEPTIDASE S9 PROLYL OLIGOPEPTIDASE"/>
    <property type="match status" value="1"/>
</dbReference>
<dbReference type="EMBL" id="JAFIMR010000056">
    <property type="protein sequence ID" value="KAI1853814.1"/>
    <property type="molecule type" value="Genomic_DNA"/>
</dbReference>
<proteinExistence type="predicted"/>
<feature type="chain" id="PRO_5040190009" description="Xaa-Pro dipeptidyl-peptidase C-terminal domain-containing protein" evidence="2">
    <location>
        <begin position="24"/>
        <end position="647"/>
    </location>
</feature>
<dbReference type="InterPro" id="IPR000383">
    <property type="entry name" value="Xaa-Pro-like_dom"/>
</dbReference>
<dbReference type="InterPro" id="IPR029058">
    <property type="entry name" value="AB_hydrolase_fold"/>
</dbReference>
<dbReference type="SMART" id="SM00939">
    <property type="entry name" value="PepX_C"/>
    <property type="match status" value="1"/>
</dbReference>
<sequence length="647" mass="70990">MALKRALLIAAAACSPFLPVVHSQNATVPEIVDGTIRIYGNDAYKIPYRRLMPTDAARARYPGFKQETLTLKNGTIRREGAKALTSDIVFERDVALTLRDGVTIYADVYRPVGDQQVPAIIAYSPYGKEVGGQNLDDSAGRAGVPLANVSDLQKFEAADPAYWVPQGYAIVNPDTRGAYASQGNITYWGRQLAEDGYDLVEWIATQPWSSGKVAMSGNSWLGVSQWFTAAEHPPHLTAIAPWEALADLYRHVTNRGGIPAPAFQESIITSLAGNGFVEDSPRLIVGEGLINQYWEDKIARLEEITVPAYIVASYQNVLHTHGSFDGFRRIQSESKWLRVHNSFEWPDYYVPEHVEDLRKFFDHFLKGLDNGWDKTERIRLAILDPGHEDELNRPVGTWPVDGTTPTRFYPQADGALSTTAFKNKTVASYEVGGNSSLLTFKYTVPDGELLEINGYSKVRFWVEANGSNDMELQFLLEKRAANGSAFAGFGATASNPTISSTEYIRVSHRALDTQRSTNFEPYLTHDREELLSAGQIVPIEVGLWPIAIRFHPGESFVLTISPVQPLTTALDAGSGVAAITIPAAGGTYEPGSNVPMITLGGVKSNPAFVDEQRVATPVGRNNGTHIFHFGGCYDSHLLLPLNITSIA</sequence>
<dbReference type="Pfam" id="PF02129">
    <property type="entry name" value="Peptidase_S15"/>
    <property type="match status" value="1"/>
</dbReference>
<organism evidence="4 5">
    <name type="scientific">Neoarthrinium moseri</name>
    <dbReference type="NCBI Taxonomy" id="1658444"/>
    <lineage>
        <taxon>Eukaryota</taxon>
        <taxon>Fungi</taxon>
        <taxon>Dikarya</taxon>
        <taxon>Ascomycota</taxon>
        <taxon>Pezizomycotina</taxon>
        <taxon>Sordariomycetes</taxon>
        <taxon>Xylariomycetidae</taxon>
        <taxon>Amphisphaeriales</taxon>
        <taxon>Apiosporaceae</taxon>
        <taxon>Neoarthrinium</taxon>
    </lineage>
</organism>
<feature type="signal peptide" evidence="2">
    <location>
        <begin position="1"/>
        <end position="23"/>
    </location>
</feature>
<dbReference type="SUPFAM" id="SSF49785">
    <property type="entry name" value="Galactose-binding domain-like"/>
    <property type="match status" value="1"/>
</dbReference>
<dbReference type="Gene3D" id="3.40.50.1820">
    <property type="entry name" value="alpha/beta hydrolase"/>
    <property type="match status" value="1"/>
</dbReference>
<keyword evidence="5" id="KW-1185">Reference proteome</keyword>
<comment type="caution">
    <text evidence="4">The sequence shown here is derived from an EMBL/GenBank/DDBJ whole genome shotgun (WGS) entry which is preliminary data.</text>
</comment>
<dbReference type="InterPro" id="IPR050585">
    <property type="entry name" value="Xaa-Pro_dipeptidyl-ppase/CocE"/>
</dbReference>
<evidence type="ECO:0000256" key="2">
    <source>
        <dbReference type="SAM" id="SignalP"/>
    </source>
</evidence>
<reference evidence="4" key="1">
    <citation type="submission" date="2021-03" db="EMBL/GenBank/DDBJ databases">
        <title>Revisited historic fungal species revealed as producer of novel bioactive compounds through whole genome sequencing and comparative genomics.</title>
        <authorList>
            <person name="Vignolle G.A."/>
            <person name="Hochenegger N."/>
            <person name="Mach R.L."/>
            <person name="Mach-Aigner A.R."/>
            <person name="Javad Rahimi M."/>
            <person name="Salim K.A."/>
            <person name="Chan C.M."/>
            <person name="Lim L.B.L."/>
            <person name="Cai F."/>
            <person name="Druzhinina I.S."/>
            <person name="U'Ren J.M."/>
            <person name="Derntl C."/>
        </authorList>
    </citation>
    <scope>NUCLEOTIDE SEQUENCE</scope>
    <source>
        <strain evidence="4">TUCIM 5799</strain>
    </source>
</reference>
<dbReference type="OrthoDB" id="2578740at2759"/>
<keyword evidence="1" id="KW-0378">Hydrolase</keyword>
<feature type="domain" description="Xaa-Pro dipeptidyl-peptidase C-terminal" evidence="3">
    <location>
        <begin position="358"/>
        <end position="598"/>
    </location>
</feature>
<dbReference type="InterPro" id="IPR005674">
    <property type="entry name" value="CocE/Ser_esterase"/>
</dbReference>
<dbReference type="Gene3D" id="1.10.3020.20">
    <property type="match status" value="1"/>
</dbReference>
<dbReference type="Pfam" id="PF08530">
    <property type="entry name" value="PepX_C"/>
    <property type="match status" value="1"/>
</dbReference>
<dbReference type="SUPFAM" id="SSF53474">
    <property type="entry name" value="alpha/beta-Hydrolases"/>
    <property type="match status" value="1"/>
</dbReference>
<dbReference type="GO" id="GO:0008239">
    <property type="term" value="F:dipeptidyl-peptidase activity"/>
    <property type="evidence" value="ECO:0007669"/>
    <property type="project" value="InterPro"/>
</dbReference>
<dbReference type="PANTHER" id="PTHR43056:SF10">
    <property type="entry name" value="COCE_NOND FAMILY, PUTATIVE (AFU_ORTHOLOGUE AFUA_7G00600)-RELATED"/>
    <property type="match status" value="1"/>
</dbReference>
<gene>
    <name evidence="4" type="ORF">JX265_012645</name>
</gene>
<dbReference type="Proteomes" id="UP000829685">
    <property type="component" value="Unassembled WGS sequence"/>
</dbReference>
<keyword evidence="2" id="KW-0732">Signal</keyword>
<evidence type="ECO:0000313" key="5">
    <source>
        <dbReference type="Proteomes" id="UP000829685"/>
    </source>
</evidence>
<evidence type="ECO:0000256" key="1">
    <source>
        <dbReference type="ARBA" id="ARBA00022801"/>
    </source>
</evidence>
<dbReference type="InterPro" id="IPR013736">
    <property type="entry name" value="Xaa-Pro_dipept_C"/>
</dbReference>
<dbReference type="Gene3D" id="2.60.120.260">
    <property type="entry name" value="Galactose-binding domain-like"/>
    <property type="match status" value="1"/>
</dbReference>
<evidence type="ECO:0000259" key="3">
    <source>
        <dbReference type="SMART" id="SM00939"/>
    </source>
</evidence>
<dbReference type="NCBIfam" id="TIGR00976">
    <property type="entry name" value="CocE_NonD"/>
    <property type="match status" value="1"/>
</dbReference>